<evidence type="ECO:0008006" key="4">
    <source>
        <dbReference type="Google" id="ProtNLM"/>
    </source>
</evidence>
<accession>A0A9Q1AAC5</accession>
<reference evidence="2" key="1">
    <citation type="submission" date="2022-11" db="EMBL/GenBank/DDBJ databases">
        <authorList>
            <person name="Hyden B.L."/>
            <person name="Feng K."/>
            <person name="Yates T."/>
            <person name="Jawdy S."/>
            <person name="Smart L.B."/>
            <person name="Muchero W."/>
        </authorList>
    </citation>
    <scope>NUCLEOTIDE SEQUENCE</scope>
    <source>
        <tissue evidence="2">Shoot tip</tissue>
    </source>
</reference>
<feature type="transmembrane region" description="Helical" evidence="1">
    <location>
        <begin position="86"/>
        <end position="105"/>
    </location>
</feature>
<keyword evidence="1" id="KW-0472">Membrane</keyword>
<reference evidence="2" key="2">
    <citation type="journal article" date="2023" name="Int. J. Mol. Sci.">
        <title>De Novo Assembly and Annotation of 11 Diverse Shrub Willow (Salix) Genomes Reveals Novel Gene Organization in Sex-Linked Regions.</title>
        <authorList>
            <person name="Hyden B."/>
            <person name="Feng K."/>
            <person name="Yates T.B."/>
            <person name="Jawdy S."/>
            <person name="Cereghino C."/>
            <person name="Smart L.B."/>
            <person name="Muchero W."/>
        </authorList>
    </citation>
    <scope>NUCLEOTIDE SEQUENCE</scope>
    <source>
        <tissue evidence="2">Shoot tip</tissue>
    </source>
</reference>
<organism evidence="2 3">
    <name type="scientific">Salix purpurea</name>
    <name type="common">Purple osier willow</name>
    <dbReference type="NCBI Taxonomy" id="77065"/>
    <lineage>
        <taxon>Eukaryota</taxon>
        <taxon>Viridiplantae</taxon>
        <taxon>Streptophyta</taxon>
        <taxon>Embryophyta</taxon>
        <taxon>Tracheophyta</taxon>
        <taxon>Spermatophyta</taxon>
        <taxon>Magnoliopsida</taxon>
        <taxon>eudicotyledons</taxon>
        <taxon>Gunneridae</taxon>
        <taxon>Pentapetalae</taxon>
        <taxon>rosids</taxon>
        <taxon>fabids</taxon>
        <taxon>Malpighiales</taxon>
        <taxon>Salicaceae</taxon>
        <taxon>Saliceae</taxon>
        <taxon>Salix</taxon>
    </lineage>
</organism>
<keyword evidence="1" id="KW-1133">Transmembrane helix</keyword>
<comment type="caution">
    <text evidence="2">The sequence shown here is derived from an EMBL/GenBank/DDBJ whole genome shotgun (WGS) entry which is preliminary data.</text>
</comment>
<protein>
    <recommendedName>
        <fullName evidence="4">Transmembrane protein</fullName>
    </recommendedName>
</protein>
<dbReference type="AlphaFoldDB" id="A0A9Q1AAC5"/>
<dbReference type="Proteomes" id="UP001151532">
    <property type="component" value="Chromosome 13"/>
</dbReference>
<keyword evidence="1" id="KW-0812">Transmembrane</keyword>
<keyword evidence="3" id="KW-1185">Reference proteome</keyword>
<evidence type="ECO:0000256" key="1">
    <source>
        <dbReference type="SAM" id="Phobius"/>
    </source>
</evidence>
<name>A0A9Q1AAC5_SALPP</name>
<evidence type="ECO:0000313" key="3">
    <source>
        <dbReference type="Proteomes" id="UP001151532"/>
    </source>
</evidence>
<gene>
    <name evidence="2" type="ORF">OIU79_024583</name>
</gene>
<sequence length="106" mass="12148">MACIISSSAALSTRSLISTDSIPTRSTRSTRSIKAQLNLMDLFVSHYKHLIQRQQAILNQQGMHFLFQSLITLCLFSEKVFEKGNFMNNMLFLLFCGLGYFLKMFL</sequence>
<proteinExistence type="predicted"/>
<evidence type="ECO:0000313" key="2">
    <source>
        <dbReference type="EMBL" id="KAJ6764068.1"/>
    </source>
</evidence>
<dbReference type="EMBL" id="JAPFFK010000005">
    <property type="protein sequence ID" value="KAJ6764068.1"/>
    <property type="molecule type" value="Genomic_DNA"/>
</dbReference>